<dbReference type="InterPro" id="IPR050492">
    <property type="entry name" value="Bact_metal-bind_prot9"/>
</dbReference>
<dbReference type="GO" id="GO:0046872">
    <property type="term" value="F:metal ion binding"/>
    <property type="evidence" value="ECO:0007669"/>
    <property type="project" value="InterPro"/>
</dbReference>
<evidence type="ECO:0000256" key="1">
    <source>
        <dbReference type="ARBA" id="ARBA00011028"/>
    </source>
</evidence>
<comment type="similarity">
    <text evidence="1">Belongs to the bacterial solute-binding protein 9 family.</text>
</comment>
<sequence>MFRLLATCTALAASLLVSACSSTSGGATQPTTPGSGGKISVVAGFYPLRFAAETVGGDQVEVTTLTAPGVEPHDLELTPQQVVQIQEADLVLYIPGFQPAVDAAIAAEAPTRGVDVTAGISLLNGEQNVADPHIWLNPLNMTTIGRTVAARLATLKPTSAPTFSTNTDAFGLSMNTLDARWKKGTTTCASRDLVVSHEAFGYLAQQYGFTQVAISGLVPDAEPAPAVVARVADFVRANNVKTIYFETLVDPKIATVLAQETGAVTAALDPIEGIPAGSTETYTTLMDSNLAAVVAGQPCS</sequence>
<keyword evidence="2" id="KW-0813">Transport</keyword>
<dbReference type="GO" id="GO:0030001">
    <property type="term" value="P:metal ion transport"/>
    <property type="evidence" value="ECO:0007669"/>
    <property type="project" value="InterPro"/>
</dbReference>
<accession>A0A6J7KSY9</accession>
<dbReference type="AlphaFoldDB" id="A0A6J7KSY9"/>
<evidence type="ECO:0000256" key="3">
    <source>
        <dbReference type="ARBA" id="ARBA00022729"/>
    </source>
</evidence>
<dbReference type="SUPFAM" id="SSF53807">
    <property type="entry name" value="Helical backbone' metal receptor"/>
    <property type="match status" value="1"/>
</dbReference>
<protein>
    <submittedName>
        <fullName evidence="4">Unannotated protein</fullName>
    </submittedName>
</protein>
<dbReference type="PANTHER" id="PTHR42953">
    <property type="entry name" value="HIGH-AFFINITY ZINC UPTAKE SYSTEM PROTEIN ZNUA-RELATED"/>
    <property type="match status" value="1"/>
</dbReference>
<evidence type="ECO:0000313" key="4">
    <source>
        <dbReference type="EMBL" id="CAB4957539.1"/>
    </source>
</evidence>
<reference evidence="4" key="1">
    <citation type="submission" date="2020-05" db="EMBL/GenBank/DDBJ databases">
        <authorList>
            <person name="Chiriac C."/>
            <person name="Salcher M."/>
            <person name="Ghai R."/>
            <person name="Kavagutti S V."/>
        </authorList>
    </citation>
    <scope>NUCLEOTIDE SEQUENCE</scope>
</reference>
<dbReference type="PROSITE" id="PS51257">
    <property type="entry name" value="PROKAR_LIPOPROTEIN"/>
    <property type="match status" value="1"/>
</dbReference>
<dbReference type="InterPro" id="IPR006127">
    <property type="entry name" value="ZnuA-like"/>
</dbReference>
<dbReference type="Gene3D" id="3.40.50.1980">
    <property type="entry name" value="Nitrogenase molybdenum iron protein domain"/>
    <property type="match status" value="2"/>
</dbReference>
<dbReference type="PRINTS" id="PR00690">
    <property type="entry name" value="ADHESNFAMILY"/>
</dbReference>
<dbReference type="GO" id="GO:0007155">
    <property type="term" value="P:cell adhesion"/>
    <property type="evidence" value="ECO:0007669"/>
    <property type="project" value="InterPro"/>
</dbReference>
<dbReference type="EMBL" id="CAFBNF010000241">
    <property type="protein sequence ID" value="CAB4957539.1"/>
    <property type="molecule type" value="Genomic_DNA"/>
</dbReference>
<evidence type="ECO:0000256" key="2">
    <source>
        <dbReference type="ARBA" id="ARBA00022448"/>
    </source>
</evidence>
<dbReference type="Pfam" id="PF01297">
    <property type="entry name" value="ZnuA"/>
    <property type="match status" value="1"/>
</dbReference>
<keyword evidence="3" id="KW-0732">Signal</keyword>
<dbReference type="PANTHER" id="PTHR42953:SF3">
    <property type="entry name" value="HIGH-AFFINITY ZINC UPTAKE SYSTEM PROTEIN ZNUA"/>
    <property type="match status" value="1"/>
</dbReference>
<organism evidence="4">
    <name type="scientific">freshwater metagenome</name>
    <dbReference type="NCBI Taxonomy" id="449393"/>
    <lineage>
        <taxon>unclassified sequences</taxon>
        <taxon>metagenomes</taxon>
        <taxon>ecological metagenomes</taxon>
    </lineage>
</organism>
<proteinExistence type="inferred from homology"/>
<name>A0A6J7KSY9_9ZZZZ</name>
<gene>
    <name evidence="4" type="ORF">UFOPK3773_01784</name>
</gene>
<dbReference type="InterPro" id="IPR006128">
    <property type="entry name" value="Lipoprotein_PsaA-like"/>
</dbReference>